<dbReference type="PANTHER" id="PTHR32182">
    <property type="entry name" value="DNA REPLICATION AND REPAIR PROTEIN RECF"/>
    <property type="match status" value="1"/>
</dbReference>
<evidence type="ECO:0000256" key="3">
    <source>
        <dbReference type="ARBA" id="ARBA00023236"/>
    </source>
</evidence>
<evidence type="ECO:0000313" key="6">
    <source>
        <dbReference type="Proteomes" id="UP000433493"/>
    </source>
</evidence>
<dbReference type="GO" id="GO:0006302">
    <property type="term" value="P:double-strand break repair"/>
    <property type="evidence" value="ECO:0007669"/>
    <property type="project" value="InterPro"/>
</dbReference>
<dbReference type="SUPFAM" id="SSF52540">
    <property type="entry name" value="P-loop containing nucleoside triphosphate hydrolases"/>
    <property type="match status" value="1"/>
</dbReference>
<keyword evidence="3" id="KW-0742">SOS response</keyword>
<accession>A0A7J5BGL1</accession>
<comment type="caution">
    <text evidence="5">The sequence shown here is derived from an EMBL/GenBank/DDBJ whole genome shotgun (WGS) entry which is preliminary data.</text>
</comment>
<organism evidence="5 6">
    <name type="scientific">Gulosibacter chungangensis</name>
    <dbReference type="NCBI Taxonomy" id="979746"/>
    <lineage>
        <taxon>Bacteria</taxon>
        <taxon>Bacillati</taxon>
        <taxon>Actinomycetota</taxon>
        <taxon>Actinomycetes</taxon>
        <taxon>Micrococcales</taxon>
        <taxon>Microbacteriaceae</taxon>
        <taxon>Gulosibacter</taxon>
    </lineage>
</organism>
<proteinExistence type="predicted"/>
<sequence length="816" mass="88881">MIQVQKLRIEEFRGIRDLDLDLGSGSFVVVGPNGSGKSGVVDAIDFALTGNVARLSGAGTGGISVAKHAPHVHQRDNPAAASVTLTFTHPASGQTGTLTRSVKTAGQFTLEPKTPELVAAVEWAARHPELILSRREVIKYVNTEPGKRAQEVQALLKLDRIDETRRLLNTARNKTSAAARSADDAVKSAEDAVKRGLDITDLLPSEVTVAVNKKREVLGLEALPVTTLETDLSAGARTDDSQSTFNRASAIRDIEAVTSYMAEHEDLDNAANDLGAALSDLDADPAVLDSLKHRQLVETGLPLVISTACPLCDLEWPDVASLRKHLNDKLTRSETAATLQQRIQTAAGKVIGQLRVVRSLIQAAQPHAVTMGQSALQTSLLEWSNDLAAFEAKLTAVESVRDESERVTTDPLDTPSPIADGLKALRTTIEALPDQTTTEAARTFLTVAQDRWTQLRQARAKATKATAAHKAANEVYEKYNSVADAALTTLYKTVETDFSNFYRQINADDESSFKAGLSPTAGKLDLEVDFYGLGMFPPMAYHSEGHQDGMGVCLYLALIRQLLKSDFRLAVLDDVVTSVDANHRRQFCKLLKDVFPDVQFIMTTHDEVWARQMQSSGLIARRSLARFHGWTVDGGPFYGQGVDFWTQIETDLASDDVPGAAHKLRRNLESSLADVAASIQGQVVFRADNNYDLSSFFSAVKGRHGDLLKKATASANSWNNDAAKQKVEALKGERAKAILAQDGENWTINTLVHNNDWATMTKADFAPVVEACKQFLELFTCSNDACAGWIYVLGIPGKEEELRCSCGDFNLNLRKK</sequence>
<keyword evidence="1" id="KW-0227">DNA damage</keyword>
<dbReference type="InterPro" id="IPR038729">
    <property type="entry name" value="Rad50/SbcC_AAA"/>
</dbReference>
<feature type="domain" description="Rad50/SbcC-type AAA" evidence="4">
    <location>
        <begin position="6"/>
        <end position="179"/>
    </location>
</feature>
<dbReference type="AlphaFoldDB" id="A0A7J5BGL1"/>
<gene>
    <name evidence="5" type="ORF">F8O05_03185</name>
</gene>
<dbReference type="Gene3D" id="3.40.50.300">
    <property type="entry name" value="P-loop containing nucleotide triphosphate hydrolases"/>
    <property type="match status" value="2"/>
</dbReference>
<dbReference type="RefSeq" id="WP_158051266.1">
    <property type="nucleotide sequence ID" value="NZ_WBKB01000001.1"/>
</dbReference>
<keyword evidence="2" id="KW-0234">DNA repair</keyword>
<dbReference type="GO" id="GO:0000731">
    <property type="term" value="P:DNA synthesis involved in DNA repair"/>
    <property type="evidence" value="ECO:0007669"/>
    <property type="project" value="TreeGrafter"/>
</dbReference>
<dbReference type="EMBL" id="WBKB01000001">
    <property type="protein sequence ID" value="KAB1645258.1"/>
    <property type="molecule type" value="Genomic_DNA"/>
</dbReference>
<dbReference type="Proteomes" id="UP000433493">
    <property type="component" value="Unassembled WGS sequence"/>
</dbReference>
<dbReference type="InterPro" id="IPR027417">
    <property type="entry name" value="P-loop_NTPase"/>
</dbReference>
<protein>
    <submittedName>
        <fullName evidence="5">AAA family ATPase</fullName>
    </submittedName>
</protein>
<dbReference type="PANTHER" id="PTHR32182:SF0">
    <property type="entry name" value="DNA REPLICATION AND REPAIR PROTEIN RECF"/>
    <property type="match status" value="1"/>
</dbReference>
<keyword evidence="6" id="KW-1185">Reference proteome</keyword>
<dbReference type="OrthoDB" id="9815944at2"/>
<reference evidence="5 6" key="1">
    <citation type="submission" date="2019-09" db="EMBL/GenBank/DDBJ databases">
        <title>Phylogeny of genus Pseudoclavibacter and closely related genus.</title>
        <authorList>
            <person name="Li Y."/>
        </authorList>
    </citation>
    <scope>NUCLEOTIDE SEQUENCE [LARGE SCALE GENOMIC DNA]</scope>
    <source>
        <strain evidence="5 6">KCTC 13959</strain>
    </source>
</reference>
<evidence type="ECO:0000256" key="1">
    <source>
        <dbReference type="ARBA" id="ARBA00022763"/>
    </source>
</evidence>
<evidence type="ECO:0000256" key="2">
    <source>
        <dbReference type="ARBA" id="ARBA00023204"/>
    </source>
</evidence>
<name>A0A7J5BGL1_9MICO</name>
<dbReference type="GO" id="GO:0009432">
    <property type="term" value="P:SOS response"/>
    <property type="evidence" value="ECO:0007669"/>
    <property type="project" value="UniProtKB-KW"/>
</dbReference>
<evidence type="ECO:0000259" key="4">
    <source>
        <dbReference type="Pfam" id="PF13476"/>
    </source>
</evidence>
<evidence type="ECO:0000313" key="5">
    <source>
        <dbReference type="EMBL" id="KAB1645258.1"/>
    </source>
</evidence>
<dbReference type="GO" id="GO:0016887">
    <property type="term" value="F:ATP hydrolysis activity"/>
    <property type="evidence" value="ECO:0007669"/>
    <property type="project" value="InterPro"/>
</dbReference>
<dbReference type="Pfam" id="PF13476">
    <property type="entry name" value="AAA_23"/>
    <property type="match status" value="1"/>
</dbReference>